<accession>A0A8S0W2K7</accession>
<reference evidence="2 3" key="1">
    <citation type="submission" date="2020-01" db="EMBL/GenBank/DDBJ databases">
        <authorList>
            <person name="Gupta K D."/>
        </authorList>
    </citation>
    <scope>NUCLEOTIDE SEQUENCE [LARGE SCALE GENOMIC DNA]</scope>
</reference>
<dbReference type="Proteomes" id="UP000467700">
    <property type="component" value="Unassembled WGS sequence"/>
</dbReference>
<dbReference type="AlphaFoldDB" id="A0A8S0W2K7"/>
<dbReference type="InterPro" id="IPR001810">
    <property type="entry name" value="F-box_dom"/>
</dbReference>
<evidence type="ECO:0000313" key="2">
    <source>
        <dbReference type="EMBL" id="CAA7267715.1"/>
    </source>
</evidence>
<name>A0A8S0W2K7_CYCAE</name>
<dbReference type="OrthoDB" id="2891411at2759"/>
<organism evidence="2 3">
    <name type="scientific">Cyclocybe aegerita</name>
    <name type="common">Black poplar mushroom</name>
    <name type="synonym">Agrocybe aegerita</name>
    <dbReference type="NCBI Taxonomy" id="1973307"/>
    <lineage>
        <taxon>Eukaryota</taxon>
        <taxon>Fungi</taxon>
        <taxon>Dikarya</taxon>
        <taxon>Basidiomycota</taxon>
        <taxon>Agaricomycotina</taxon>
        <taxon>Agaricomycetes</taxon>
        <taxon>Agaricomycetidae</taxon>
        <taxon>Agaricales</taxon>
        <taxon>Agaricineae</taxon>
        <taxon>Bolbitiaceae</taxon>
        <taxon>Cyclocybe</taxon>
    </lineage>
</organism>
<keyword evidence="3" id="KW-1185">Reference proteome</keyword>
<dbReference type="EMBL" id="CACVBS010000062">
    <property type="protein sequence ID" value="CAA7267715.1"/>
    <property type="molecule type" value="Genomic_DNA"/>
</dbReference>
<comment type="caution">
    <text evidence="2">The sequence shown here is derived from an EMBL/GenBank/DDBJ whole genome shotgun (WGS) entry which is preliminary data.</text>
</comment>
<evidence type="ECO:0000259" key="1">
    <source>
        <dbReference type="Pfam" id="PF12937"/>
    </source>
</evidence>
<dbReference type="Pfam" id="PF12937">
    <property type="entry name" value="F-box-like"/>
    <property type="match status" value="1"/>
</dbReference>
<feature type="domain" description="F-box" evidence="1">
    <location>
        <begin position="32"/>
        <end position="89"/>
    </location>
</feature>
<dbReference type="Gene3D" id="1.20.1280.50">
    <property type="match status" value="1"/>
</dbReference>
<protein>
    <recommendedName>
        <fullName evidence="1">F-box domain-containing protein</fullName>
    </recommendedName>
</protein>
<proteinExistence type="predicted"/>
<evidence type="ECO:0000313" key="3">
    <source>
        <dbReference type="Proteomes" id="UP000467700"/>
    </source>
</evidence>
<sequence length="377" mass="42826">MAPRTRSNRVEMLAKQELIAKGMPPNAHGLPGLPNEIYLEILSHIPAAPVPTLTMIDEAHRDRHQTLLALSQTCRSLRRVFLPRLWQRIEVLDDKHEGYGRAVMYSRVRGYERPNKPDRKFVEDLVSLLEVVTVREPNLAIYVNVVNVTVLDYSVDTVLPELARCMTLFPNLHTVQLNLKLKRQRHMFLQDVFEPYSYPNVHTACLSESAIPFLYVCPGLRKLHSYLNAAWGASTLGHVLQHKKLEVLGAVTCHQEAIAYIVKSLLDLREITLGRTELRLGYDKIMKLSELPHLRTIRLAMNAHAAYKYRWIYPDRAAAAGISHAGATDEEIQQWLGWAKKILDGVRSADSSEKQVILIRVDGSEETRSVIWSSSSS</sequence>
<gene>
    <name evidence="2" type="ORF">AAE3_LOCUS9987</name>
</gene>
<dbReference type="CDD" id="cd09917">
    <property type="entry name" value="F-box_SF"/>
    <property type="match status" value="1"/>
</dbReference>